<dbReference type="Gene3D" id="1.50.40.10">
    <property type="entry name" value="Mitochondrial carrier domain"/>
    <property type="match status" value="1"/>
</dbReference>
<dbReference type="GO" id="GO:0022857">
    <property type="term" value="F:transmembrane transporter activity"/>
    <property type="evidence" value="ECO:0007669"/>
    <property type="project" value="TreeGrafter"/>
</dbReference>
<keyword evidence="5" id="KW-0677">Repeat</keyword>
<proteinExistence type="inferred from homology"/>
<name>A0A2T9Z4Z2_9FUNG</name>
<dbReference type="GO" id="GO:0031966">
    <property type="term" value="C:mitochondrial membrane"/>
    <property type="evidence" value="ECO:0007669"/>
    <property type="project" value="UniProtKB-SubCell"/>
</dbReference>
<dbReference type="InterPro" id="IPR018108">
    <property type="entry name" value="MCP_transmembrane"/>
</dbReference>
<evidence type="ECO:0000313" key="12">
    <source>
        <dbReference type="Proteomes" id="UP000245699"/>
    </source>
</evidence>
<evidence type="ECO:0000256" key="9">
    <source>
        <dbReference type="PROSITE-ProRule" id="PRU00282"/>
    </source>
</evidence>
<reference evidence="11 12" key="1">
    <citation type="journal article" date="2018" name="MBio">
        <title>Comparative Genomics Reveals the Core Gene Toolbox for the Fungus-Insect Symbiosis.</title>
        <authorList>
            <person name="Wang Y."/>
            <person name="Stata M."/>
            <person name="Wang W."/>
            <person name="Stajich J.E."/>
            <person name="White M.M."/>
            <person name="Moncalvo J.M."/>
        </authorList>
    </citation>
    <scope>NUCLEOTIDE SEQUENCE [LARGE SCALE GENOMIC DNA]</scope>
    <source>
        <strain evidence="11 12">AUS-77-4</strain>
    </source>
</reference>
<dbReference type="OrthoDB" id="14252at2759"/>
<accession>A0A2T9Z4Z2</accession>
<keyword evidence="7" id="KW-0496">Mitochondrion</keyword>
<dbReference type="Pfam" id="PF00153">
    <property type="entry name" value="Mito_carr"/>
    <property type="match status" value="3"/>
</dbReference>
<feature type="repeat" description="Solcar" evidence="9">
    <location>
        <begin position="114"/>
        <end position="202"/>
    </location>
</feature>
<keyword evidence="8 9" id="KW-0472">Membrane</keyword>
<feature type="repeat" description="Solcar" evidence="9">
    <location>
        <begin position="15"/>
        <end position="101"/>
    </location>
</feature>
<keyword evidence="3 10" id="KW-0813">Transport</keyword>
<evidence type="ECO:0008006" key="13">
    <source>
        <dbReference type="Google" id="ProtNLM"/>
    </source>
</evidence>
<keyword evidence="12" id="KW-1185">Reference proteome</keyword>
<dbReference type="PROSITE" id="PS50920">
    <property type="entry name" value="SOLCAR"/>
    <property type="match status" value="3"/>
</dbReference>
<keyword evidence="6" id="KW-1133">Transmembrane helix</keyword>
<dbReference type="InterPro" id="IPR023395">
    <property type="entry name" value="MCP_dom_sf"/>
</dbReference>
<evidence type="ECO:0000256" key="8">
    <source>
        <dbReference type="ARBA" id="ARBA00023136"/>
    </source>
</evidence>
<sequence>MEEKRVSENPLSAVPFGVQEFIAGTFGGWAQVVVGHPFDTLKVRMQTQPTPPIYKNTIHCLQTTIKNEGLAGLYKGVASPMMGIGFCNAVVFAANGEFRKYLSEFRGLRSGDDLSLFDKALAGGLAGGVMSLLNCPVELLKVKLQTQTHLAKPLYTGVFDCGVKTVRSNGFAGLYRGFPITFLRDIPSFYAYFGTYEYLKQVFNENSRENTPMELFLSGGFAGISAWLVCYPQDIIKSRMQMDYKHSSMFAAISALKAEAKVSGYKIYLRGFAPTIARAFPANAATFMAYEYAKKMFE</sequence>
<comment type="similarity">
    <text evidence="2 10">Belongs to the mitochondrial carrier (TC 2.A.29) family.</text>
</comment>
<protein>
    <recommendedName>
        <fullName evidence="13">Mitochondrial carrier protein</fullName>
    </recommendedName>
</protein>
<dbReference type="AlphaFoldDB" id="A0A2T9Z4Z2"/>
<comment type="caution">
    <text evidence="11">The sequence shown here is derived from an EMBL/GenBank/DDBJ whole genome shotgun (WGS) entry which is preliminary data.</text>
</comment>
<evidence type="ECO:0000256" key="6">
    <source>
        <dbReference type="ARBA" id="ARBA00022989"/>
    </source>
</evidence>
<dbReference type="Proteomes" id="UP000245699">
    <property type="component" value="Unassembled WGS sequence"/>
</dbReference>
<evidence type="ECO:0000256" key="4">
    <source>
        <dbReference type="ARBA" id="ARBA00022692"/>
    </source>
</evidence>
<evidence type="ECO:0000256" key="1">
    <source>
        <dbReference type="ARBA" id="ARBA00004225"/>
    </source>
</evidence>
<evidence type="ECO:0000256" key="2">
    <source>
        <dbReference type="ARBA" id="ARBA00006375"/>
    </source>
</evidence>
<dbReference type="PRINTS" id="PR00926">
    <property type="entry name" value="MITOCARRIER"/>
</dbReference>
<comment type="subcellular location">
    <subcellularLocation>
        <location evidence="1">Mitochondrion membrane</location>
        <topology evidence="1">Multi-pass membrane protein</topology>
    </subcellularLocation>
</comment>
<evidence type="ECO:0000256" key="7">
    <source>
        <dbReference type="ARBA" id="ARBA00023128"/>
    </source>
</evidence>
<dbReference type="EMBL" id="MBFT01000026">
    <property type="protein sequence ID" value="PVU99621.1"/>
    <property type="molecule type" value="Genomic_DNA"/>
</dbReference>
<gene>
    <name evidence="11" type="ORF">BB559_000534</name>
</gene>
<dbReference type="InterPro" id="IPR002067">
    <property type="entry name" value="MCP"/>
</dbReference>
<dbReference type="PANTHER" id="PTHR45624">
    <property type="entry name" value="MITOCHONDRIAL BASIC AMINO ACIDS TRANSPORTER-RELATED"/>
    <property type="match status" value="1"/>
</dbReference>
<dbReference type="InterPro" id="IPR050567">
    <property type="entry name" value="Mitochondrial_Carrier"/>
</dbReference>
<dbReference type="SUPFAM" id="SSF103506">
    <property type="entry name" value="Mitochondrial carrier"/>
    <property type="match status" value="1"/>
</dbReference>
<organism evidence="11 12">
    <name type="scientific">Furculomyces boomerangus</name>
    <dbReference type="NCBI Taxonomy" id="61424"/>
    <lineage>
        <taxon>Eukaryota</taxon>
        <taxon>Fungi</taxon>
        <taxon>Fungi incertae sedis</taxon>
        <taxon>Zoopagomycota</taxon>
        <taxon>Kickxellomycotina</taxon>
        <taxon>Harpellomycetes</taxon>
        <taxon>Harpellales</taxon>
        <taxon>Harpellaceae</taxon>
        <taxon>Furculomyces</taxon>
    </lineage>
</organism>
<keyword evidence="4 9" id="KW-0812">Transmembrane</keyword>
<feature type="repeat" description="Solcar" evidence="9">
    <location>
        <begin position="210"/>
        <end position="296"/>
    </location>
</feature>
<evidence type="ECO:0000256" key="5">
    <source>
        <dbReference type="ARBA" id="ARBA00022737"/>
    </source>
</evidence>
<evidence type="ECO:0000313" key="11">
    <source>
        <dbReference type="EMBL" id="PVU99621.1"/>
    </source>
</evidence>
<evidence type="ECO:0000256" key="10">
    <source>
        <dbReference type="RuleBase" id="RU000488"/>
    </source>
</evidence>
<evidence type="ECO:0000256" key="3">
    <source>
        <dbReference type="ARBA" id="ARBA00022448"/>
    </source>
</evidence>